<evidence type="ECO:0000256" key="1">
    <source>
        <dbReference type="SAM" id="MobiDB-lite"/>
    </source>
</evidence>
<accession>A0A2P2QAB1</accession>
<proteinExistence type="predicted"/>
<organism evidence="2">
    <name type="scientific">Rhizophora mucronata</name>
    <name type="common">Asiatic mangrove</name>
    <dbReference type="NCBI Taxonomy" id="61149"/>
    <lineage>
        <taxon>Eukaryota</taxon>
        <taxon>Viridiplantae</taxon>
        <taxon>Streptophyta</taxon>
        <taxon>Embryophyta</taxon>
        <taxon>Tracheophyta</taxon>
        <taxon>Spermatophyta</taxon>
        <taxon>Magnoliopsida</taxon>
        <taxon>eudicotyledons</taxon>
        <taxon>Gunneridae</taxon>
        <taxon>Pentapetalae</taxon>
        <taxon>rosids</taxon>
        <taxon>fabids</taxon>
        <taxon>Malpighiales</taxon>
        <taxon>Rhizophoraceae</taxon>
        <taxon>Rhizophora</taxon>
    </lineage>
</organism>
<protein>
    <submittedName>
        <fullName evidence="2">Uncharacterized protein</fullName>
    </submittedName>
</protein>
<reference evidence="2" key="1">
    <citation type="submission" date="2018-02" db="EMBL/GenBank/DDBJ databases">
        <title>Rhizophora mucronata_Transcriptome.</title>
        <authorList>
            <person name="Meera S.P."/>
            <person name="Sreeshan A."/>
            <person name="Augustine A."/>
        </authorList>
    </citation>
    <scope>NUCLEOTIDE SEQUENCE</scope>
    <source>
        <tissue evidence="2">Leaf</tissue>
    </source>
</reference>
<evidence type="ECO:0000313" key="2">
    <source>
        <dbReference type="EMBL" id="MBX63905.1"/>
    </source>
</evidence>
<dbReference type="AlphaFoldDB" id="A0A2P2QAB1"/>
<feature type="region of interest" description="Disordered" evidence="1">
    <location>
        <begin position="1"/>
        <end position="49"/>
    </location>
</feature>
<sequence length="49" mass="5825">MHEYPGKNVLTVSRSTAFLSRTKGNRTRSDEKKKGRLFSKFLRPRRERT</sequence>
<feature type="compositionally biased region" description="Basic residues" evidence="1">
    <location>
        <begin position="34"/>
        <end position="49"/>
    </location>
</feature>
<dbReference type="EMBL" id="GGEC01083421">
    <property type="protein sequence ID" value="MBX63905.1"/>
    <property type="molecule type" value="Transcribed_RNA"/>
</dbReference>
<name>A0A2P2QAB1_RHIMU</name>
<feature type="compositionally biased region" description="Polar residues" evidence="1">
    <location>
        <begin position="10"/>
        <end position="19"/>
    </location>
</feature>